<evidence type="ECO:0000256" key="8">
    <source>
        <dbReference type="ARBA" id="ARBA00049348"/>
    </source>
</evidence>
<evidence type="ECO:0000313" key="13">
    <source>
        <dbReference type="Proteomes" id="UP000279859"/>
    </source>
</evidence>
<dbReference type="NCBIfam" id="TIGR00589">
    <property type="entry name" value="ogt"/>
    <property type="match status" value="1"/>
</dbReference>
<dbReference type="GO" id="GO:0032259">
    <property type="term" value="P:methylation"/>
    <property type="evidence" value="ECO:0007669"/>
    <property type="project" value="UniProtKB-KW"/>
</dbReference>
<protein>
    <recommendedName>
        <fullName evidence="9">Methylated-DNA--protein-cysteine methyltransferase</fullName>
        <ecNumber evidence="9">2.1.1.63</ecNumber>
    </recommendedName>
    <alternativeName>
        <fullName evidence="9">6-O-methylguanine-DNA methyltransferase</fullName>
        <shortName evidence="9">MGMT</shortName>
    </alternativeName>
    <alternativeName>
        <fullName evidence="9">O-6-methylguanine-DNA-alkyltransferase</fullName>
    </alternativeName>
</protein>
<dbReference type="GO" id="GO:0006307">
    <property type="term" value="P:DNA alkylation repair"/>
    <property type="evidence" value="ECO:0007669"/>
    <property type="project" value="UniProtKB-UniRule"/>
</dbReference>
<dbReference type="Pfam" id="PF02870">
    <property type="entry name" value="Methyltransf_1N"/>
    <property type="match status" value="1"/>
</dbReference>
<feature type="domain" description="Methylguanine DNA methyltransferase ribonuclease-like" evidence="11">
    <location>
        <begin position="41"/>
        <end position="118"/>
    </location>
</feature>
<dbReference type="GO" id="GO:0003908">
    <property type="term" value="F:methylated-DNA-[protein]-cysteine S-methyltransferase activity"/>
    <property type="evidence" value="ECO:0007669"/>
    <property type="project" value="UniProtKB-UniRule"/>
</dbReference>
<dbReference type="InterPro" id="IPR008332">
    <property type="entry name" value="MethylG_MeTrfase_N"/>
</dbReference>
<reference evidence="12 13" key="1">
    <citation type="submission" date="2018-11" db="EMBL/GenBank/DDBJ databases">
        <title>Cryobacterium sp. nov., isolated from rhizosphere soil of lettuce.</title>
        <authorList>
            <person name="Wang Y."/>
        </authorList>
    </citation>
    <scope>NUCLEOTIDE SEQUENCE [LARGE SCALE GENOMIC DNA]</scope>
    <source>
        <strain evidence="12 13">NEAU-85</strain>
    </source>
</reference>
<dbReference type="FunFam" id="1.10.10.10:FF:000214">
    <property type="entry name" value="Methylated-DNA--protein-cysteine methyltransferase"/>
    <property type="match status" value="1"/>
</dbReference>
<evidence type="ECO:0000256" key="1">
    <source>
        <dbReference type="ARBA" id="ARBA00001286"/>
    </source>
</evidence>
<comment type="function">
    <text evidence="9">Involved in the cellular defense against the biological effects of O6-methylguanine (O6-MeG) and O4-methylthymine (O4-MeT) in DNA. Repairs the methylated nucleobase in DNA by stoichiometrically transferring the methyl group to a cysteine residue in the enzyme. This is a suicide reaction: the enzyme is irreversibly inactivated.</text>
</comment>
<keyword evidence="6 9" id="KW-0227">DNA damage</keyword>
<dbReference type="PANTHER" id="PTHR10815">
    <property type="entry name" value="METHYLATED-DNA--PROTEIN-CYSTEINE METHYLTRANSFERASE"/>
    <property type="match status" value="1"/>
</dbReference>
<comment type="catalytic activity">
    <reaction evidence="1 9">
        <text>a 4-O-methyl-thymidine in DNA + L-cysteinyl-[protein] = a thymidine in DNA + S-methyl-L-cysteinyl-[protein]</text>
        <dbReference type="Rhea" id="RHEA:53428"/>
        <dbReference type="Rhea" id="RHEA-COMP:10131"/>
        <dbReference type="Rhea" id="RHEA-COMP:10132"/>
        <dbReference type="Rhea" id="RHEA-COMP:13555"/>
        <dbReference type="Rhea" id="RHEA-COMP:13556"/>
        <dbReference type="ChEBI" id="CHEBI:29950"/>
        <dbReference type="ChEBI" id="CHEBI:82612"/>
        <dbReference type="ChEBI" id="CHEBI:137386"/>
        <dbReference type="ChEBI" id="CHEBI:137387"/>
        <dbReference type="EC" id="2.1.1.63"/>
    </reaction>
</comment>
<dbReference type="EMBL" id="RDSR01000002">
    <property type="protein sequence ID" value="RNE67070.1"/>
    <property type="molecule type" value="Genomic_DNA"/>
</dbReference>
<dbReference type="PANTHER" id="PTHR10815:SF5">
    <property type="entry name" value="METHYLATED-DNA--PROTEIN-CYSTEINE METHYLTRANSFERASE"/>
    <property type="match status" value="1"/>
</dbReference>
<organism evidence="12 13">
    <name type="scientific">Cryobacterium tepidiphilum</name>
    <dbReference type="NCBI Taxonomy" id="2486026"/>
    <lineage>
        <taxon>Bacteria</taxon>
        <taxon>Bacillati</taxon>
        <taxon>Actinomycetota</taxon>
        <taxon>Actinomycetes</taxon>
        <taxon>Micrococcales</taxon>
        <taxon>Microbacteriaceae</taxon>
        <taxon>Cryobacterium</taxon>
    </lineage>
</organism>
<dbReference type="InterPro" id="IPR001497">
    <property type="entry name" value="MethylDNA_cys_MeTrfase_AS"/>
</dbReference>
<dbReference type="InterPro" id="IPR023546">
    <property type="entry name" value="MGMT"/>
</dbReference>
<comment type="subcellular location">
    <subcellularLocation>
        <location evidence="9">Cytoplasm</location>
    </subcellularLocation>
</comment>
<sequence>MDEESFERELFGRLGDPGAAELKRLHARLEASADRAGLLDIAYTTMDTPVGRLLLAATDRGLVRVAYEREGFEAVLETLAARLSPRILDAPRRLDATARQIDEYFARARTTFDLPLDLALSSGFRQTVQRHLPSIEYGRTQTYKEVAGIVGNPNAVRAVGSACATNPLPVVVPCHRVLRTDGSLGGYIGGLDAKAALLALEHAA</sequence>
<dbReference type="InterPro" id="IPR014048">
    <property type="entry name" value="MethylDNA_cys_MeTrfase_DNA-bd"/>
</dbReference>
<evidence type="ECO:0000256" key="7">
    <source>
        <dbReference type="ARBA" id="ARBA00023204"/>
    </source>
</evidence>
<comment type="caution">
    <text evidence="12">The sequence shown here is derived from an EMBL/GenBank/DDBJ whole genome shotgun (WGS) entry which is preliminary data.</text>
</comment>
<dbReference type="InterPro" id="IPR036388">
    <property type="entry name" value="WH-like_DNA-bd_sf"/>
</dbReference>
<proteinExistence type="inferred from homology"/>
<keyword evidence="7 9" id="KW-0234">DNA repair</keyword>
<dbReference type="InterPro" id="IPR036217">
    <property type="entry name" value="MethylDNA_cys_MeTrfase_DNAb"/>
</dbReference>
<accession>A0A3M8LNK8</accession>
<evidence type="ECO:0000313" key="12">
    <source>
        <dbReference type="EMBL" id="RNE67070.1"/>
    </source>
</evidence>
<evidence type="ECO:0000256" key="6">
    <source>
        <dbReference type="ARBA" id="ARBA00022763"/>
    </source>
</evidence>
<dbReference type="GO" id="GO:0005737">
    <property type="term" value="C:cytoplasm"/>
    <property type="evidence" value="ECO:0007669"/>
    <property type="project" value="UniProtKB-SubCell"/>
</dbReference>
<dbReference type="Pfam" id="PF01035">
    <property type="entry name" value="DNA_binding_1"/>
    <property type="match status" value="1"/>
</dbReference>
<dbReference type="AlphaFoldDB" id="A0A3M8LNK8"/>
<keyword evidence="13" id="KW-1185">Reference proteome</keyword>
<dbReference type="InterPro" id="IPR036631">
    <property type="entry name" value="MGMT_N_sf"/>
</dbReference>
<feature type="domain" description="Methylated-DNA-[protein]-cysteine S-methyltransferase DNA binding" evidence="10">
    <location>
        <begin position="124"/>
        <end position="202"/>
    </location>
</feature>
<comment type="similarity">
    <text evidence="2 9">Belongs to the MGMT family.</text>
</comment>
<evidence type="ECO:0000256" key="9">
    <source>
        <dbReference type="HAMAP-Rule" id="MF_00772"/>
    </source>
</evidence>
<dbReference type="SUPFAM" id="SSF46767">
    <property type="entry name" value="Methylated DNA-protein cysteine methyltransferase, C-terminal domain"/>
    <property type="match status" value="1"/>
</dbReference>
<comment type="catalytic activity">
    <reaction evidence="8 9">
        <text>a 6-O-methyl-2'-deoxyguanosine in DNA + L-cysteinyl-[protein] = S-methyl-L-cysteinyl-[protein] + a 2'-deoxyguanosine in DNA</text>
        <dbReference type="Rhea" id="RHEA:24000"/>
        <dbReference type="Rhea" id="RHEA-COMP:10131"/>
        <dbReference type="Rhea" id="RHEA-COMP:10132"/>
        <dbReference type="Rhea" id="RHEA-COMP:11367"/>
        <dbReference type="Rhea" id="RHEA-COMP:11368"/>
        <dbReference type="ChEBI" id="CHEBI:29950"/>
        <dbReference type="ChEBI" id="CHEBI:82612"/>
        <dbReference type="ChEBI" id="CHEBI:85445"/>
        <dbReference type="ChEBI" id="CHEBI:85448"/>
        <dbReference type="EC" id="2.1.1.63"/>
    </reaction>
</comment>
<keyword evidence="5 9" id="KW-0808">Transferase</keyword>
<keyword evidence="4 9" id="KW-0489">Methyltransferase</keyword>
<dbReference type="Proteomes" id="UP000279859">
    <property type="component" value="Unassembled WGS sequence"/>
</dbReference>
<dbReference type="RefSeq" id="WP_123044682.1">
    <property type="nucleotide sequence ID" value="NZ_RDSR01000002.1"/>
</dbReference>
<name>A0A3M8LNK8_9MICO</name>
<dbReference type="Gene3D" id="3.30.160.70">
    <property type="entry name" value="Methylated DNA-protein cysteine methyltransferase domain"/>
    <property type="match status" value="1"/>
</dbReference>
<dbReference type="CDD" id="cd06445">
    <property type="entry name" value="ATase"/>
    <property type="match status" value="1"/>
</dbReference>
<keyword evidence="3 9" id="KW-0963">Cytoplasm</keyword>
<gene>
    <name evidence="12" type="ORF">EEJ31_01425</name>
</gene>
<evidence type="ECO:0000256" key="2">
    <source>
        <dbReference type="ARBA" id="ARBA00008711"/>
    </source>
</evidence>
<comment type="miscellaneous">
    <text evidence="9">This enzyme catalyzes only one turnover and therefore is not strictly catalytic. According to one definition, an enzyme is a biocatalyst that acts repeatedly and over many reaction cycles.</text>
</comment>
<evidence type="ECO:0000259" key="11">
    <source>
        <dbReference type="Pfam" id="PF02870"/>
    </source>
</evidence>
<dbReference type="SUPFAM" id="SSF53155">
    <property type="entry name" value="Methylated DNA-protein cysteine methyltransferase domain"/>
    <property type="match status" value="1"/>
</dbReference>
<evidence type="ECO:0000256" key="5">
    <source>
        <dbReference type="ARBA" id="ARBA00022679"/>
    </source>
</evidence>
<dbReference type="EC" id="2.1.1.63" evidence="9"/>
<dbReference type="HAMAP" id="MF_00772">
    <property type="entry name" value="OGT"/>
    <property type="match status" value="1"/>
</dbReference>
<evidence type="ECO:0000256" key="4">
    <source>
        <dbReference type="ARBA" id="ARBA00022603"/>
    </source>
</evidence>
<dbReference type="PROSITE" id="PS00374">
    <property type="entry name" value="MGMT"/>
    <property type="match status" value="1"/>
</dbReference>
<evidence type="ECO:0000259" key="10">
    <source>
        <dbReference type="Pfam" id="PF01035"/>
    </source>
</evidence>
<dbReference type="Gene3D" id="1.10.10.10">
    <property type="entry name" value="Winged helix-like DNA-binding domain superfamily/Winged helix DNA-binding domain"/>
    <property type="match status" value="1"/>
</dbReference>
<dbReference type="OrthoDB" id="9802228at2"/>
<feature type="active site" description="Nucleophile; methyl group acceptor" evidence="9">
    <location>
        <position position="174"/>
    </location>
</feature>
<evidence type="ECO:0000256" key="3">
    <source>
        <dbReference type="ARBA" id="ARBA00022490"/>
    </source>
</evidence>